<dbReference type="EMBL" id="JAIKTU010000002">
    <property type="protein sequence ID" value="MBY0754307.1"/>
    <property type="molecule type" value="Genomic_DNA"/>
</dbReference>
<evidence type="ECO:0000259" key="1">
    <source>
        <dbReference type="Pfam" id="PF09848"/>
    </source>
</evidence>
<dbReference type="InterPro" id="IPR018647">
    <property type="entry name" value="SLFN_3-like_DNA/RNA_helicase"/>
</dbReference>
<evidence type="ECO:0000313" key="3">
    <source>
        <dbReference type="Proteomes" id="UP001299068"/>
    </source>
</evidence>
<dbReference type="PANTHER" id="PTHR11070:SF2">
    <property type="entry name" value="ATP-DEPENDENT DNA HELICASE SRS2"/>
    <property type="match status" value="1"/>
</dbReference>
<dbReference type="Gene3D" id="3.40.50.300">
    <property type="entry name" value="P-loop containing nucleotide triphosphate hydrolases"/>
    <property type="match status" value="2"/>
</dbReference>
<dbReference type="Proteomes" id="UP001299068">
    <property type="component" value="Unassembled WGS sequence"/>
</dbReference>
<comment type="caution">
    <text evidence="2">The sequence shown here is derived from an EMBL/GenBank/DDBJ whole genome shotgun (WGS) entry which is preliminary data.</text>
</comment>
<accession>A0ABS7KUQ4</accession>
<keyword evidence="3" id="KW-1185">Reference proteome</keyword>
<sequence>MYFHNSTEEEIKLKFSNNTKEMRSIKIWGVDSNIVEDIKSSLIENKLFDDKLYEQCFDRFRVKYHGGEEGKFSILEKKKRNLMRSKKGANIKIKGIAGSGKTVLLANRAVGAVIRKKGKCRILILSYNMTLRNYIKDKIGEVRENFYWNVFDIVHFNMFIKQKAYECGIEIKRNLENIINDETYRLFNEVISKEDKYDAIFIDGVQDFKREWLDLLKDVFLKEDGEYVIFGDEKQNIYNRALDDKKRVITNIKGRWNELTKSYRVSTNIANLLREFQKEFFLNKYELDNIEIEEQIGLAINEDEVRYMYNIKLDYLNVFDISKKFFDSKKINYNDTCIIGDSIDELREMEYYARKKYFIKVERMFETKEEFIYVSSLRNSKEKLELLRESRRFNFFTQGEEIKMCTTESFKGWEIDNLVLIIDREDKNTELIYTAITRCRKNLLIINRGNEEFHEFFNKIKNEKILSRFEIMNKVEKNKVDVENLLIIYNN</sequence>
<reference evidence="2 3" key="1">
    <citation type="journal article" date="2021" name="Cell Host Microbe">
        <title>in vivo commensal control of Clostridioides difficile virulence.</title>
        <authorList>
            <person name="Girinathan B.P."/>
            <person name="Dibenedetto N."/>
            <person name="Worley J.N."/>
            <person name="Peltier J."/>
            <person name="Arrieta-Ortiz M.L."/>
            <person name="Rupa Christinal Immanuel S."/>
            <person name="Lavin R."/>
            <person name="Delaney M.L."/>
            <person name="Cummins C."/>
            <person name="Hoffmann M."/>
            <person name="Luo Y."/>
            <person name="Gonzalez-Escalona N."/>
            <person name="Allard M."/>
            <person name="Onderdonk A.B."/>
            <person name="Gerber G.K."/>
            <person name="Sonenshein A.L."/>
            <person name="Baliga N."/>
            <person name="Dupuy B."/>
            <person name="Bry L."/>
        </authorList>
    </citation>
    <scope>NUCLEOTIDE SEQUENCE [LARGE SCALE GENOMIC DNA]</scope>
    <source>
        <strain evidence="2 3">DSM 599</strain>
    </source>
</reference>
<protein>
    <submittedName>
        <fullName evidence="2">AAA family ATPase</fullName>
    </submittedName>
</protein>
<dbReference type="RefSeq" id="WP_221858845.1">
    <property type="nucleotide sequence ID" value="NZ_JAIKTU010000002.1"/>
</dbReference>
<evidence type="ECO:0000313" key="2">
    <source>
        <dbReference type="EMBL" id="MBY0754307.1"/>
    </source>
</evidence>
<gene>
    <name evidence="2" type="ORF">K5V21_02450</name>
</gene>
<proteinExistence type="predicted"/>
<organism evidence="2 3">
    <name type="scientific">Clostridium sardiniense</name>
    <name type="common">Clostridium absonum</name>
    <dbReference type="NCBI Taxonomy" id="29369"/>
    <lineage>
        <taxon>Bacteria</taxon>
        <taxon>Bacillati</taxon>
        <taxon>Bacillota</taxon>
        <taxon>Clostridia</taxon>
        <taxon>Eubacteriales</taxon>
        <taxon>Clostridiaceae</taxon>
        <taxon>Clostridium</taxon>
    </lineage>
</organism>
<dbReference type="PANTHER" id="PTHR11070">
    <property type="entry name" value="UVRD / RECB / PCRA DNA HELICASE FAMILY MEMBER"/>
    <property type="match status" value="1"/>
</dbReference>
<name>A0ABS7KUQ4_CLOSR</name>
<feature type="domain" description="Schlafen group 3-like DNA/RNA helicase" evidence="1">
    <location>
        <begin position="93"/>
        <end position="265"/>
    </location>
</feature>
<dbReference type="Pfam" id="PF09848">
    <property type="entry name" value="SLFN-g3_helicase"/>
    <property type="match status" value="1"/>
</dbReference>
<dbReference type="SUPFAM" id="SSF52540">
    <property type="entry name" value="P-loop containing nucleoside triphosphate hydrolases"/>
    <property type="match status" value="1"/>
</dbReference>
<dbReference type="InterPro" id="IPR027417">
    <property type="entry name" value="P-loop_NTPase"/>
</dbReference>
<dbReference type="InterPro" id="IPR000212">
    <property type="entry name" value="DNA_helicase_UvrD/REP"/>
</dbReference>